<gene>
    <name evidence="2" type="ORF">CERZMDRAFT_99689</name>
</gene>
<dbReference type="AlphaFoldDB" id="A0A6A6FA29"/>
<reference evidence="2" key="1">
    <citation type="journal article" date="2020" name="Stud. Mycol.">
        <title>101 Dothideomycetes genomes: a test case for predicting lifestyles and emergence of pathogens.</title>
        <authorList>
            <person name="Haridas S."/>
            <person name="Albert R."/>
            <person name="Binder M."/>
            <person name="Bloem J."/>
            <person name="Labutti K."/>
            <person name="Salamov A."/>
            <person name="Andreopoulos B."/>
            <person name="Baker S."/>
            <person name="Barry K."/>
            <person name="Bills G."/>
            <person name="Bluhm B."/>
            <person name="Cannon C."/>
            <person name="Castanera R."/>
            <person name="Culley D."/>
            <person name="Daum C."/>
            <person name="Ezra D."/>
            <person name="Gonzalez J."/>
            <person name="Henrissat B."/>
            <person name="Kuo A."/>
            <person name="Liang C."/>
            <person name="Lipzen A."/>
            <person name="Lutzoni F."/>
            <person name="Magnuson J."/>
            <person name="Mondo S."/>
            <person name="Nolan M."/>
            <person name="Ohm R."/>
            <person name="Pangilinan J."/>
            <person name="Park H.-J."/>
            <person name="Ramirez L."/>
            <person name="Alfaro M."/>
            <person name="Sun H."/>
            <person name="Tritt A."/>
            <person name="Yoshinaga Y."/>
            <person name="Zwiers L.-H."/>
            <person name="Turgeon B."/>
            <person name="Goodwin S."/>
            <person name="Spatafora J."/>
            <person name="Crous P."/>
            <person name="Grigoriev I."/>
        </authorList>
    </citation>
    <scope>NUCLEOTIDE SEQUENCE</scope>
    <source>
        <strain evidence="2">SCOH1-5</strain>
    </source>
</reference>
<evidence type="ECO:0000313" key="3">
    <source>
        <dbReference type="Proteomes" id="UP000799539"/>
    </source>
</evidence>
<organism evidence="2 3">
    <name type="scientific">Cercospora zeae-maydis SCOH1-5</name>
    <dbReference type="NCBI Taxonomy" id="717836"/>
    <lineage>
        <taxon>Eukaryota</taxon>
        <taxon>Fungi</taxon>
        <taxon>Dikarya</taxon>
        <taxon>Ascomycota</taxon>
        <taxon>Pezizomycotina</taxon>
        <taxon>Dothideomycetes</taxon>
        <taxon>Dothideomycetidae</taxon>
        <taxon>Mycosphaerellales</taxon>
        <taxon>Mycosphaerellaceae</taxon>
        <taxon>Cercospora</taxon>
    </lineage>
</organism>
<feature type="region of interest" description="Disordered" evidence="1">
    <location>
        <begin position="353"/>
        <end position="372"/>
    </location>
</feature>
<feature type="region of interest" description="Disordered" evidence="1">
    <location>
        <begin position="594"/>
        <end position="613"/>
    </location>
</feature>
<feature type="compositionally biased region" description="Basic residues" evidence="1">
    <location>
        <begin position="70"/>
        <end position="93"/>
    </location>
</feature>
<keyword evidence="3" id="KW-1185">Reference proteome</keyword>
<sequence>MFRNLSAPIQRNVPPSLHRRRHECPSSGSDPMNSGLDLSIHHAGDHSSNRFSTLTALAPVMSRDREYHVSGHHRRVRNSRGTKEAKKRRDARRNRRKLITQILDEKLSRDIDQALVDVKASSTPLPAITATPEPPKPSLTFTWPSWSQVPPTPPQLPLLDFGQLELQDLPYLSTPRSTAPFTARSIQPHVPEWCPFIPSLMQGGGWNGEIPRFTDLSCLPDHKEPLGQKKVQTWRPLRTYQPRKSSRFFPALTTSVSAPVVRLPPTACRLHFSDPQTQDPNSSAWIMPRADELPAVTGQRDMCDQEDNTPVVPKDKHTANLRCCTSEPSEEPTALSTAANLWRILSQNEALGDGQVGRNDAPPHKRLTSWDDSDDCGGVPIVAVDEQPYELPNNETPYVHSNSLTGFANDPAQYPPPFNQQDLSQSAMYLADLFATPRSTTPCCELPPYTPSSPMLHTLGAGAYLPPCTPRSSSRTVYRDEMSRSTEHFASEQELFRPDQVPLPKSRPQSPCDLDEFLSMGHVENCWCRDCIEAPILVEEREAMGDNDDWVHWSTVEDANEATASSVISMPLTATATEVEDEAARGAGRLARVAPGDDKLCPSNSSQRGKPTPDVDDHFLRYCDDGLVLSQDDDFYWV</sequence>
<proteinExistence type="predicted"/>
<dbReference type="EMBL" id="ML992682">
    <property type="protein sequence ID" value="KAF2210271.1"/>
    <property type="molecule type" value="Genomic_DNA"/>
</dbReference>
<feature type="region of interest" description="Disordered" evidence="1">
    <location>
        <begin position="1"/>
        <end position="35"/>
    </location>
</feature>
<name>A0A6A6FA29_9PEZI</name>
<evidence type="ECO:0000313" key="2">
    <source>
        <dbReference type="EMBL" id="KAF2210271.1"/>
    </source>
</evidence>
<accession>A0A6A6FA29</accession>
<protein>
    <submittedName>
        <fullName evidence="2">Uncharacterized protein</fullName>
    </submittedName>
</protein>
<feature type="region of interest" description="Disordered" evidence="1">
    <location>
        <begin position="67"/>
        <end position="93"/>
    </location>
</feature>
<evidence type="ECO:0000256" key="1">
    <source>
        <dbReference type="SAM" id="MobiDB-lite"/>
    </source>
</evidence>
<dbReference type="OrthoDB" id="3902330at2759"/>
<dbReference type="Proteomes" id="UP000799539">
    <property type="component" value="Unassembled WGS sequence"/>
</dbReference>